<dbReference type="RefSeq" id="XP_011134081.1">
    <property type="nucleotide sequence ID" value="XM_011135779.1"/>
</dbReference>
<name>A0A023B660_GRENI</name>
<protein>
    <submittedName>
        <fullName evidence="1">Uncharacterized protein</fullName>
    </submittedName>
</protein>
<proteinExistence type="predicted"/>
<comment type="caution">
    <text evidence="1">The sequence shown here is derived from an EMBL/GenBank/DDBJ whole genome shotgun (WGS) entry which is preliminary data.</text>
</comment>
<dbReference type="GeneID" id="22913003"/>
<dbReference type="AlphaFoldDB" id="A0A023B660"/>
<evidence type="ECO:0000313" key="2">
    <source>
        <dbReference type="Proteomes" id="UP000019763"/>
    </source>
</evidence>
<dbReference type="EMBL" id="AFNH02000624">
    <property type="protein sequence ID" value="EZG65525.1"/>
    <property type="molecule type" value="Genomic_DNA"/>
</dbReference>
<dbReference type="Proteomes" id="UP000019763">
    <property type="component" value="Unassembled WGS sequence"/>
</dbReference>
<accession>A0A023B660</accession>
<gene>
    <name evidence="1" type="ORF">GNI_083230</name>
</gene>
<sequence length="140" mass="15938">MTWLDEHGLNIWDIDKVVMYNWGYLLLMSYEAITRTGGLCAIMLVDHIDFREVHPSPFPIHFRGIVTKDIGVCVCNLQRVYILSNHTLYHARLESGDNRLVLGRSTDRQITGSPACEFLGTPEQLALFCPSTGLHFTKPF</sequence>
<organism evidence="1 2">
    <name type="scientific">Gregarina niphandrodes</name>
    <name type="common">Septate eugregarine</name>
    <dbReference type="NCBI Taxonomy" id="110365"/>
    <lineage>
        <taxon>Eukaryota</taxon>
        <taxon>Sar</taxon>
        <taxon>Alveolata</taxon>
        <taxon>Apicomplexa</taxon>
        <taxon>Conoidasida</taxon>
        <taxon>Gregarinasina</taxon>
        <taxon>Eugregarinorida</taxon>
        <taxon>Gregarinidae</taxon>
        <taxon>Gregarina</taxon>
    </lineage>
</organism>
<dbReference type="VEuPathDB" id="CryptoDB:GNI_083230"/>
<reference evidence="1" key="1">
    <citation type="submission" date="2013-12" db="EMBL/GenBank/DDBJ databases">
        <authorList>
            <person name="Omoto C.K."/>
            <person name="Sibley D."/>
            <person name="Venepally P."/>
            <person name="Hadjithomas M."/>
            <person name="Karamycheva S."/>
            <person name="Brunk B."/>
            <person name="Roos D."/>
            <person name="Caler E."/>
            <person name="Lorenzi H."/>
        </authorList>
    </citation>
    <scope>NUCLEOTIDE SEQUENCE</scope>
</reference>
<evidence type="ECO:0000313" key="1">
    <source>
        <dbReference type="EMBL" id="EZG65525.1"/>
    </source>
</evidence>
<keyword evidence="2" id="KW-1185">Reference proteome</keyword>